<evidence type="ECO:0000313" key="5">
    <source>
        <dbReference type="Proteomes" id="UP000315439"/>
    </source>
</evidence>
<protein>
    <submittedName>
        <fullName evidence="4">Winged helix-turn-helix transcriptional regulator</fullName>
    </submittedName>
</protein>
<feature type="domain" description="OmpR/PhoB-type" evidence="3">
    <location>
        <begin position="11"/>
        <end position="109"/>
    </location>
</feature>
<name>A0A545UGW4_9GAMM</name>
<comment type="caution">
    <text evidence="4">The sequence shown here is derived from an EMBL/GenBank/DDBJ whole genome shotgun (WGS) entry which is preliminary data.</text>
</comment>
<keyword evidence="5" id="KW-1185">Reference proteome</keyword>
<dbReference type="SMART" id="SM00862">
    <property type="entry name" value="Trans_reg_C"/>
    <property type="match status" value="1"/>
</dbReference>
<dbReference type="InterPro" id="IPR016032">
    <property type="entry name" value="Sig_transdc_resp-reg_C-effctor"/>
</dbReference>
<dbReference type="InterPro" id="IPR001867">
    <property type="entry name" value="OmpR/PhoB-type_DNA-bd"/>
</dbReference>
<dbReference type="Pfam" id="PF00486">
    <property type="entry name" value="Trans_reg_C"/>
    <property type="match status" value="1"/>
</dbReference>
<evidence type="ECO:0000313" key="4">
    <source>
        <dbReference type="EMBL" id="TQV88711.1"/>
    </source>
</evidence>
<dbReference type="SUPFAM" id="SSF46894">
    <property type="entry name" value="C-terminal effector domain of the bipartite response regulators"/>
    <property type="match status" value="1"/>
</dbReference>
<dbReference type="AlphaFoldDB" id="A0A545UGW4"/>
<dbReference type="CDD" id="cd00383">
    <property type="entry name" value="trans_reg_C"/>
    <property type="match status" value="1"/>
</dbReference>
<dbReference type="Gene3D" id="1.10.10.10">
    <property type="entry name" value="Winged helix-like DNA-binding domain superfamily/Winged helix DNA-binding domain"/>
    <property type="match status" value="1"/>
</dbReference>
<evidence type="ECO:0000259" key="3">
    <source>
        <dbReference type="PROSITE" id="PS51755"/>
    </source>
</evidence>
<keyword evidence="1 2" id="KW-0238">DNA-binding</keyword>
<dbReference type="GO" id="GO:0000160">
    <property type="term" value="P:phosphorelay signal transduction system"/>
    <property type="evidence" value="ECO:0007669"/>
    <property type="project" value="InterPro"/>
</dbReference>
<reference evidence="4 5" key="1">
    <citation type="submission" date="2019-07" db="EMBL/GenBank/DDBJ databases">
        <title>Draft genome for Aliikangiella sp. M105.</title>
        <authorList>
            <person name="Wang G."/>
        </authorList>
    </citation>
    <scope>NUCLEOTIDE SEQUENCE [LARGE SCALE GENOMIC DNA]</scope>
    <source>
        <strain evidence="4 5">M105</strain>
    </source>
</reference>
<dbReference type="InterPro" id="IPR036388">
    <property type="entry name" value="WH-like_DNA-bd_sf"/>
</dbReference>
<proteinExistence type="predicted"/>
<dbReference type="Proteomes" id="UP000315439">
    <property type="component" value="Unassembled WGS sequence"/>
</dbReference>
<evidence type="ECO:0000256" key="2">
    <source>
        <dbReference type="PROSITE-ProRule" id="PRU01091"/>
    </source>
</evidence>
<feature type="DNA-binding region" description="OmpR/PhoB-type" evidence="2">
    <location>
        <begin position="11"/>
        <end position="109"/>
    </location>
</feature>
<evidence type="ECO:0000256" key="1">
    <source>
        <dbReference type="ARBA" id="ARBA00023125"/>
    </source>
</evidence>
<gene>
    <name evidence="4" type="ORF">FLL46_04050</name>
</gene>
<dbReference type="EMBL" id="VIKS01000003">
    <property type="protein sequence ID" value="TQV88711.1"/>
    <property type="molecule type" value="Genomic_DNA"/>
</dbReference>
<sequence length="135" mass="15390">MTYQTQPILSCDIHTDSGFSLDFCEQKIHTTTTSIRLRSKLWQVLVHMCQKSGRLIKRDELIENVWDGNYLTGPQGLNHTVCHLRRIIAKNNLPITIITVPKRGYILQTQQGNTLLTSTEKLADFNSVPMSSTNF</sequence>
<dbReference type="OrthoDB" id="6199523at2"/>
<dbReference type="RefSeq" id="WP_142892163.1">
    <property type="nucleotide sequence ID" value="NZ_ML660161.1"/>
</dbReference>
<dbReference type="GO" id="GO:0003677">
    <property type="term" value="F:DNA binding"/>
    <property type="evidence" value="ECO:0007669"/>
    <property type="project" value="UniProtKB-UniRule"/>
</dbReference>
<accession>A0A545UGW4</accession>
<dbReference type="GO" id="GO:0006355">
    <property type="term" value="P:regulation of DNA-templated transcription"/>
    <property type="evidence" value="ECO:0007669"/>
    <property type="project" value="InterPro"/>
</dbReference>
<organism evidence="4 5">
    <name type="scientific">Aliikangiella coralliicola</name>
    <dbReference type="NCBI Taxonomy" id="2592383"/>
    <lineage>
        <taxon>Bacteria</taxon>
        <taxon>Pseudomonadati</taxon>
        <taxon>Pseudomonadota</taxon>
        <taxon>Gammaproteobacteria</taxon>
        <taxon>Oceanospirillales</taxon>
        <taxon>Pleioneaceae</taxon>
        <taxon>Aliikangiella</taxon>
    </lineage>
</organism>
<dbReference type="PROSITE" id="PS51755">
    <property type="entry name" value="OMPR_PHOB"/>
    <property type="match status" value="1"/>
</dbReference>